<dbReference type="Pfam" id="PF01790">
    <property type="entry name" value="LGT"/>
    <property type="match status" value="1"/>
</dbReference>
<evidence type="ECO:0000256" key="7">
    <source>
        <dbReference type="SAM" id="Coils"/>
    </source>
</evidence>
<evidence type="ECO:0000313" key="9">
    <source>
        <dbReference type="EMBL" id="ATZ16797.1"/>
    </source>
</evidence>
<dbReference type="OrthoDB" id="871140at2"/>
<accession>A0A2K8NSQ0</accession>
<evidence type="ECO:0000256" key="5">
    <source>
        <dbReference type="ARBA" id="ARBA00022989"/>
    </source>
</evidence>
<dbReference type="GO" id="GO:0008961">
    <property type="term" value="F:phosphatidylglycerol-prolipoprotein diacylglyceryl transferase activity"/>
    <property type="evidence" value="ECO:0007669"/>
    <property type="project" value="InterPro"/>
</dbReference>
<dbReference type="EMBL" id="CP024963">
    <property type="protein sequence ID" value="ATZ16797.1"/>
    <property type="molecule type" value="Genomic_DNA"/>
</dbReference>
<dbReference type="AlphaFoldDB" id="A0A2K8NSQ0"/>
<dbReference type="InterPro" id="IPR001640">
    <property type="entry name" value="Lgt"/>
</dbReference>
<keyword evidence="5 8" id="KW-1133">Transmembrane helix</keyword>
<feature type="transmembrane region" description="Helical" evidence="8">
    <location>
        <begin position="426"/>
        <end position="447"/>
    </location>
</feature>
<evidence type="ECO:0000256" key="4">
    <source>
        <dbReference type="ARBA" id="ARBA00022692"/>
    </source>
</evidence>
<dbReference type="KEGG" id="elj:ELUMI_v1c00690"/>
<protein>
    <submittedName>
        <fullName evidence="9">Prolipoprotein diacylglyceryl transferase</fullName>
    </submittedName>
</protein>
<evidence type="ECO:0000256" key="8">
    <source>
        <dbReference type="SAM" id="Phobius"/>
    </source>
</evidence>
<evidence type="ECO:0000313" key="10">
    <source>
        <dbReference type="Proteomes" id="UP000232063"/>
    </source>
</evidence>
<evidence type="ECO:0000256" key="3">
    <source>
        <dbReference type="ARBA" id="ARBA00022679"/>
    </source>
</evidence>
<keyword evidence="3 9" id="KW-0808">Transferase</keyword>
<feature type="coiled-coil region" evidence="7">
    <location>
        <begin position="336"/>
        <end position="374"/>
    </location>
</feature>
<keyword evidence="4 8" id="KW-0812">Transmembrane</keyword>
<reference evidence="9 10" key="1">
    <citation type="submission" date="2017-11" db="EMBL/GenBank/DDBJ databases">
        <title>Genome sequence of Entomoplasma luminosum PIMN-1 (ATCC 49195).</title>
        <authorList>
            <person name="Lo W.-S."/>
            <person name="Gasparich G.E."/>
            <person name="Kuo C.-H."/>
        </authorList>
    </citation>
    <scope>NUCLEOTIDE SEQUENCE [LARGE SCALE GENOMIC DNA]</scope>
    <source>
        <strain evidence="9 10">PIMN-1</strain>
    </source>
</reference>
<evidence type="ECO:0000256" key="1">
    <source>
        <dbReference type="ARBA" id="ARBA00007150"/>
    </source>
</evidence>
<feature type="transmembrane region" description="Helical" evidence="8">
    <location>
        <begin position="60"/>
        <end position="79"/>
    </location>
</feature>
<dbReference type="Proteomes" id="UP000232063">
    <property type="component" value="Chromosome"/>
</dbReference>
<keyword evidence="6 8" id="KW-0472">Membrane</keyword>
<sequence length="503" mass="58716">MLGTSKTYLEWFQQNGDPSGERVFFGVIPAYPVFMFIGVAVTIIIAAIRFKQKGVPLRELELAIFITIPLGILGASIFGKAFIPHMVWYKAFFFWEPGMSLFGCLLLGMSSGFGWFYIRSKKTQISMWVYADCIIPHILIGQAIGRWGNLFNHEILGDPIAYEQLSWLPEVIKNKLFYFPNLTDFNLVGDWWNNIDSFSGLRDFLNKPIQYHQPIFLYESIANLGLWLVIVFGVDNLGRIFSKPKPWDLQPKAYPGWYNSQCKSLQEKDLIDVQTQLPIRYKNIKIKTESGESLELKLGFFQAWNKAYYWYVPDSVQSKDIEDRETEWRNSVDQGLKKLNKIKVDHKIKIKKTNENYKNKMRSLDKNNPKYQQLLNEKKTNIESELNKYWNQKQEIKNVIGTWSRKIKGNPLSRELATLHNPNKYFVIYSGVLTGCYVVGYLLIRIILETQRRPEELFIQNSLVVDFIILSLILVGGIIIILLAQFVAPYRYREVHWLYEKSY</sequence>
<dbReference type="RefSeq" id="WP_025734721.1">
    <property type="nucleotide sequence ID" value="NZ_CP024963.1"/>
</dbReference>
<keyword evidence="2" id="KW-1003">Cell membrane</keyword>
<keyword evidence="7" id="KW-0175">Coiled coil</keyword>
<feature type="transmembrane region" description="Helical" evidence="8">
    <location>
        <begin position="125"/>
        <end position="144"/>
    </location>
</feature>
<keyword evidence="10" id="KW-1185">Reference proteome</keyword>
<evidence type="ECO:0000256" key="2">
    <source>
        <dbReference type="ARBA" id="ARBA00022475"/>
    </source>
</evidence>
<feature type="transmembrane region" description="Helical" evidence="8">
    <location>
        <begin position="23"/>
        <end position="48"/>
    </location>
</feature>
<comment type="similarity">
    <text evidence="1">Belongs to the Lgt family.</text>
</comment>
<feature type="transmembrane region" description="Helical" evidence="8">
    <location>
        <begin position="215"/>
        <end position="234"/>
    </location>
</feature>
<dbReference type="GO" id="GO:0042158">
    <property type="term" value="P:lipoprotein biosynthetic process"/>
    <property type="evidence" value="ECO:0007669"/>
    <property type="project" value="InterPro"/>
</dbReference>
<organism evidence="9 10">
    <name type="scientific">Williamsoniiplasma luminosum</name>
    <dbReference type="NCBI Taxonomy" id="214888"/>
    <lineage>
        <taxon>Bacteria</taxon>
        <taxon>Bacillati</taxon>
        <taxon>Mycoplasmatota</taxon>
        <taxon>Mollicutes</taxon>
        <taxon>Entomoplasmatales</taxon>
        <taxon>Williamsoniiplasma</taxon>
    </lineage>
</organism>
<dbReference type="PANTHER" id="PTHR30589:SF0">
    <property type="entry name" value="PHOSPHATIDYLGLYCEROL--PROLIPOPROTEIN DIACYLGLYCERYL TRANSFERASE"/>
    <property type="match status" value="1"/>
</dbReference>
<evidence type="ECO:0000256" key="6">
    <source>
        <dbReference type="ARBA" id="ARBA00023136"/>
    </source>
</evidence>
<dbReference type="PANTHER" id="PTHR30589">
    <property type="entry name" value="PROLIPOPROTEIN DIACYLGLYCERYL TRANSFERASE"/>
    <property type="match status" value="1"/>
</dbReference>
<gene>
    <name evidence="9" type="primary">lgt</name>
    <name evidence="9" type="ORF">ELUMI_v1c00690</name>
</gene>
<name>A0A2K8NSQ0_9MOLU</name>
<feature type="transmembrane region" description="Helical" evidence="8">
    <location>
        <begin position="99"/>
        <end position="118"/>
    </location>
</feature>
<feature type="transmembrane region" description="Helical" evidence="8">
    <location>
        <begin position="467"/>
        <end position="488"/>
    </location>
</feature>
<proteinExistence type="inferred from homology"/>
<keyword evidence="9" id="KW-0449">Lipoprotein</keyword>
<dbReference type="GO" id="GO:0005886">
    <property type="term" value="C:plasma membrane"/>
    <property type="evidence" value="ECO:0007669"/>
    <property type="project" value="InterPro"/>
</dbReference>